<organism evidence="2 3">
    <name type="scientific">Kalmanozyma brasiliensis (strain GHG001)</name>
    <name type="common">Yeast</name>
    <name type="synonym">Pseudozyma brasiliensis</name>
    <dbReference type="NCBI Taxonomy" id="1365824"/>
    <lineage>
        <taxon>Eukaryota</taxon>
        <taxon>Fungi</taxon>
        <taxon>Dikarya</taxon>
        <taxon>Basidiomycota</taxon>
        <taxon>Ustilaginomycotina</taxon>
        <taxon>Ustilaginomycetes</taxon>
        <taxon>Ustilaginales</taxon>
        <taxon>Ustilaginaceae</taxon>
        <taxon>Kalmanozyma</taxon>
    </lineage>
</organism>
<name>V5EKK5_KALBG</name>
<keyword evidence="3" id="KW-1185">Reference proteome</keyword>
<dbReference type="AlphaFoldDB" id="V5EKK5"/>
<evidence type="ECO:0000256" key="1">
    <source>
        <dbReference type="SAM" id="MobiDB-lite"/>
    </source>
</evidence>
<accession>V5EKK5</accession>
<feature type="region of interest" description="Disordered" evidence="1">
    <location>
        <begin position="449"/>
        <end position="468"/>
    </location>
</feature>
<sequence>MAMAAARPQGARPMPSSSSSGGSAGGGGSGGGGAGAMPYYGQTSLAFAQPPPPPAKEAAWYEYEERMRPSYIQQPPSRPLAPSTQYNQPYNQRMPPTVSPSAYASANAYTSHAHPYLAPQQQQAYQQPIVQRASPAYQQPVYQPRQYTPQQPQQPQRYPQQAAQSSRPPPAPSAKYANPHLNSAPSRFANNPSYRDTEEPPPRSTVQGSAFMHKGFWDILSLVNNQGPSQNRLAPPSSSQRPSSPGKFRATLSKASGALRKNTQDAFQAGPEYGANAAYIANASPRGPSSPRKEPSVAVPGAFPRPSFSAPSTHTANASAISTAMNFFTPAIMGPKAQKKRISVDMVGAPQTQTFVHAAHASDAEQAEVILHRWGRDGVGKVADPTWVEPIKEALRLQAARNQAEAIAQVQAAMHQESLIRDNPRPLQIVNGAPSQISMLTTTTATAGHSTLSNNTLRPDAPVSRGAAPALSPARESKAFAGIAEEPHFSADAELQAAMNAQMQLSSQPAQPVFRPAALRTNTAGTLLVNPSPPVARDGNVVAPDYMMYRPPSPGASNRNSRNIDGLPSAAPNAINAMFEAPAQADAYQGSAERRNSMVILDSLRSVDTAGMTDLADFSQPIGAAPRDPMLRDREQGPKLLEMRKQLAFVGYTFKSPKAFDPREQLADERNVIAAEKAAGMTPRGRTMEPTEMGSRIRSMSM</sequence>
<feature type="region of interest" description="Disordered" evidence="1">
    <location>
        <begin position="284"/>
        <end position="303"/>
    </location>
</feature>
<feature type="compositionally biased region" description="Polar residues" evidence="1">
    <location>
        <begin position="99"/>
        <end position="110"/>
    </location>
</feature>
<feature type="region of interest" description="Disordered" evidence="1">
    <location>
        <begin position="1"/>
        <end position="208"/>
    </location>
</feature>
<feature type="compositionally biased region" description="Low complexity" evidence="1">
    <location>
        <begin position="235"/>
        <end position="245"/>
    </location>
</feature>
<gene>
    <name evidence="2" type="ORF">PSEUBRA_SCAF5g02300</name>
</gene>
<feature type="compositionally biased region" description="Low complexity" evidence="1">
    <location>
        <begin position="112"/>
        <end position="128"/>
    </location>
</feature>
<feature type="region of interest" description="Disordered" evidence="1">
    <location>
        <begin position="227"/>
        <end position="249"/>
    </location>
</feature>
<feature type="compositionally biased region" description="Low complexity" evidence="1">
    <location>
        <begin position="135"/>
        <end position="166"/>
    </location>
</feature>
<reference evidence="3" key="1">
    <citation type="journal article" date="2013" name="Genome Announc.">
        <title>Draft genome sequence of Pseudozyma brasiliensis sp. nov. strain GHG001, a high producer of endo-1,4-xylanase isolated from an insect pest of sugarcane.</title>
        <authorList>
            <person name="Oliveira J.V.D.C."/>
            <person name="dos Santos R.A.C."/>
            <person name="Borges T.A."/>
            <person name="Riano-Pachon D.M."/>
            <person name="Goldman G.H."/>
        </authorList>
    </citation>
    <scope>NUCLEOTIDE SEQUENCE [LARGE SCALE GENOMIC DNA]</scope>
    <source>
        <strain evidence="3">GHG001</strain>
    </source>
</reference>
<evidence type="ECO:0000313" key="2">
    <source>
        <dbReference type="EMBL" id="EST05445.1"/>
    </source>
</evidence>
<dbReference type="EMBL" id="KI545891">
    <property type="protein sequence ID" value="EST05445.1"/>
    <property type="molecule type" value="Genomic_DNA"/>
</dbReference>
<dbReference type="OrthoDB" id="3638488at2759"/>
<feature type="compositionally biased region" description="Polar residues" evidence="1">
    <location>
        <begin position="180"/>
        <end position="194"/>
    </location>
</feature>
<feature type="region of interest" description="Disordered" evidence="1">
    <location>
        <begin position="679"/>
        <end position="702"/>
    </location>
</feature>
<dbReference type="eggNOG" id="KOG0605">
    <property type="taxonomic scope" value="Eukaryota"/>
</dbReference>
<dbReference type="HOGENOM" id="CLU_392830_0_0_1"/>
<evidence type="ECO:0000313" key="3">
    <source>
        <dbReference type="Proteomes" id="UP000019377"/>
    </source>
</evidence>
<feature type="compositionally biased region" description="Gly residues" evidence="1">
    <location>
        <begin position="22"/>
        <end position="35"/>
    </location>
</feature>
<feature type="compositionally biased region" description="Polar residues" evidence="1">
    <location>
        <begin position="82"/>
        <end position="91"/>
    </location>
</feature>
<dbReference type="STRING" id="1365824.V5EKK5"/>
<dbReference type="Proteomes" id="UP000019377">
    <property type="component" value="Unassembled WGS sequence"/>
</dbReference>
<proteinExistence type="predicted"/>
<protein>
    <submittedName>
        <fullName evidence="2">Uncharacterized protein</fullName>
    </submittedName>
</protein>